<evidence type="ECO:0000256" key="2">
    <source>
        <dbReference type="ARBA" id="ARBA00004174"/>
    </source>
</evidence>
<feature type="binding site" description="axial binding residue" evidence="15">
    <location>
        <position position="458"/>
    </location>
    <ligand>
        <name>heme</name>
        <dbReference type="ChEBI" id="CHEBI:30413"/>
    </ligand>
    <ligandPart>
        <name>Fe</name>
        <dbReference type="ChEBI" id="CHEBI:18248"/>
    </ligandPart>
</feature>
<keyword evidence="7 15" id="KW-0479">Metal-binding</keyword>
<dbReference type="Gene3D" id="1.10.630.10">
    <property type="entry name" value="Cytochrome P450"/>
    <property type="match status" value="1"/>
</dbReference>
<dbReference type="GO" id="GO:0005789">
    <property type="term" value="C:endoplasmic reticulum membrane"/>
    <property type="evidence" value="ECO:0007669"/>
    <property type="project" value="UniProtKB-SubCell"/>
</dbReference>
<keyword evidence="6 15" id="KW-0349">Heme</keyword>
<keyword evidence="16" id="KW-1185">Reference proteome</keyword>
<evidence type="ECO:0000313" key="18">
    <source>
        <dbReference type="RefSeq" id="XP_026745137.1"/>
    </source>
</evidence>
<dbReference type="PRINTS" id="PR00463">
    <property type="entry name" value="EP450I"/>
</dbReference>
<evidence type="ECO:0000256" key="11">
    <source>
        <dbReference type="ARBA" id="ARBA00023004"/>
    </source>
</evidence>
<gene>
    <name evidence="17 18" type="primary">LOC113506497</name>
</gene>
<evidence type="ECO:0000256" key="12">
    <source>
        <dbReference type="ARBA" id="ARBA00023033"/>
    </source>
</evidence>
<dbReference type="GO" id="GO:0016712">
    <property type="term" value="F:oxidoreductase activity, acting on paired donors, with incorporation or reduction of molecular oxygen, reduced flavin or flavoprotein as one donor, and incorporation of one atom of oxygen"/>
    <property type="evidence" value="ECO:0007669"/>
    <property type="project" value="UniProtKB-EC"/>
</dbReference>
<dbReference type="KEGG" id="tnl:113506497"/>
<keyword evidence="13" id="KW-0472">Membrane</keyword>
<keyword evidence="9" id="KW-0492">Microsome</keyword>
<dbReference type="InterPro" id="IPR050476">
    <property type="entry name" value="Insect_CytP450_Detox"/>
</dbReference>
<comment type="cofactor">
    <cofactor evidence="1 15">
        <name>heme</name>
        <dbReference type="ChEBI" id="CHEBI:30413"/>
    </cofactor>
</comment>
<dbReference type="PANTHER" id="PTHR24292">
    <property type="entry name" value="CYTOCHROME P450"/>
    <property type="match status" value="1"/>
</dbReference>
<evidence type="ECO:0000256" key="8">
    <source>
        <dbReference type="ARBA" id="ARBA00022824"/>
    </source>
</evidence>
<evidence type="ECO:0000256" key="3">
    <source>
        <dbReference type="ARBA" id="ARBA00004406"/>
    </source>
</evidence>
<sequence>MGALLVIATLLSTICFLIYLISIKKFNYWKNKNVPHVKPWPIFGNYANYLLLKEYPGQLLQKLCLKFPGQPYFGAYYGTEPTLIVHSPEIIKDVFTKDYYYFNGREISNYVKCEVMTQNLFFSSGDRWKVMRQSLTPLFSSAKMKAMFYLLEKCNHCLEDLLDLETSMSNVIEIRGLSARYTMDCICSCAFGIEANAMGSDKNNVFKVMAGQIFEASNWRGFKMVFRFIWPKIFYGLGFQFFPPTIDAFFSKLLKGVFESRNFQPSPRNDFVDLVLVLKKEQNLIGDSMSNLKSEKGTKVTIPVDDDLLVAQCIMFFAAGFDTSSATISYTLYELAKNQKAQVKAQQEVDEFLRRHKNKLNYECVNELPYLDACLYEALRLYPLFGILTREVMEDYEFSTGLRVDKGVRVHIPIYHMHYNPDFFPEPQKYKPERFLAENKQNIKQYTFFPYGEGPRICIGKRFARMQVLSGLITILKKYKVELADGMPKTLKFDPRTLLTQPSGHGIDLKFTVREGWEDRKLVRV</sequence>
<protein>
    <recommendedName>
        <fullName evidence="5">unspecific monooxygenase</fullName>
        <ecNumber evidence="5">1.14.14.1</ecNumber>
    </recommendedName>
</protein>
<dbReference type="Proteomes" id="UP000322000">
    <property type="component" value="Chromosome 18"/>
</dbReference>
<dbReference type="GO" id="GO:0020037">
    <property type="term" value="F:heme binding"/>
    <property type="evidence" value="ECO:0007669"/>
    <property type="project" value="InterPro"/>
</dbReference>
<evidence type="ECO:0000256" key="15">
    <source>
        <dbReference type="PIRSR" id="PIRSR602401-1"/>
    </source>
</evidence>
<evidence type="ECO:0000256" key="14">
    <source>
        <dbReference type="ARBA" id="ARBA00047827"/>
    </source>
</evidence>
<dbReference type="AlphaFoldDB" id="A0A7E5WY76"/>
<dbReference type="PRINTS" id="PR00385">
    <property type="entry name" value="P450"/>
</dbReference>
<dbReference type="InterPro" id="IPR036396">
    <property type="entry name" value="Cyt_P450_sf"/>
</dbReference>
<dbReference type="GeneID" id="113506497"/>
<evidence type="ECO:0000256" key="9">
    <source>
        <dbReference type="ARBA" id="ARBA00022848"/>
    </source>
</evidence>
<dbReference type="Pfam" id="PF00067">
    <property type="entry name" value="p450"/>
    <property type="match status" value="1"/>
</dbReference>
<evidence type="ECO:0000256" key="13">
    <source>
        <dbReference type="ARBA" id="ARBA00023136"/>
    </source>
</evidence>
<name>A0A7E5WY76_TRINI</name>
<keyword evidence="11 15" id="KW-0408">Iron</keyword>
<evidence type="ECO:0000256" key="7">
    <source>
        <dbReference type="ARBA" id="ARBA00022723"/>
    </source>
</evidence>
<proteinExistence type="inferred from homology"/>
<evidence type="ECO:0000256" key="10">
    <source>
        <dbReference type="ARBA" id="ARBA00023002"/>
    </source>
</evidence>
<dbReference type="InterPro" id="IPR001128">
    <property type="entry name" value="Cyt_P450"/>
</dbReference>
<dbReference type="GO" id="GO:0005506">
    <property type="term" value="F:iron ion binding"/>
    <property type="evidence" value="ECO:0007669"/>
    <property type="project" value="InterPro"/>
</dbReference>
<dbReference type="FunFam" id="1.10.630.10:FF:000042">
    <property type="entry name" value="Cytochrome P450"/>
    <property type="match status" value="1"/>
</dbReference>
<evidence type="ECO:0000256" key="4">
    <source>
        <dbReference type="ARBA" id="ARBA00010617"/>
    </source>
</evidence>
<evidence type="ECO:0000256" key="1">
    <source>
        <dbReference type="ARBA" id="ARBA00001971"/>
    </source>
</evidence>
<dbReference type="OrthoDB" id="2789670at2759"/>
<reference evidence="17 18" key="1">
    <citation type="submission" date="2025-04" db="UniProtKB">
        <authorList>
            <consortium name="RefSeq"/>
        </authorList>
    </citation>
    <scope>IDENTIFICATION</scope>
</reference>
<keyword evidence="8" id="KW-0256">Endoplasmic reticulum</keyword>
<comment type="subcellular location">
    <subcellularLocation>
        <location evidence="3">Endoplasmic reticulum membrane</location>
        <topology evidence="3">Peripheral membrane protein</topology>
    </subcellularLocation>
    <subcellularLocation>
        <location evidence="2">Microsome membrane</location>
        <topology evidence="2">Peripheral membrane protein</topology>
    </subcellularLocation>
</comment>
<dbReference type="PANTHER" id="PTHR24292:SF45">
    <property type="entry name" value="CYTOCHROME P450 6G1-RELATED"/>
    <property type="match status" value="1"/>
</dbReference>
<dbReference type="EC" id="1.14.14.1" evidence="5"/>
<keyword evidence="12" id="KW-0503">Monooxygenase</keyword>
<dbReference type="SUPFAM" id="SSF48264">
    <property type="entry name" value="Cytochrome P450"/>
    <property type="match status" value="1"/>
</dbReference>
<dbReference type="InterPro" id="IPR002401">
    <property type="entry name" value="Cyt_P450_E_grp-I"/>
</dbReference>
<accession>A0A7E5WY76</accession>
<evidence type="ECO:0000313" key="17">
    <source>
        <dbReference type="RefSeq" id="XP_026745136.1"/>
    </source>
</evidence>
<comment type="catalytic activity">
    <reaction evidence="14">
        <text>an organic molecule + reduced [NADPH--hemoprotein reductase] + O2 = an alcohol + oxidized [NADPH--hemoprotein reductase] + H2O + H(+)</text>
        <dbReference type="Rhea" id="RHEA:17149"/>
        <dbReference type="Rhea" id="RHEA-COMP:11964"/>
        <dbReference type="Rhea" id="RHEA-COMP:11965"/>
        <dbReference type="ChEBI" id="CHEBI:15377"/>
        <dbReference type="ChEBI" id="CHEBI:15378"/>
        <dbReference type="ChEBI" id="CHEBI:15379"/>
        <dbReference type="ChEBI" id="CHEBI:30879"/>
        <dbReference type="ChEBI" id="CHEBI:57618"/>
        <dbReference type="ChEBI" id="CHEBI:58210"/>
        <dbReference type="ChEBI" id="CHEBI:142491"/>
        <dbReference type="EC" id="1.14.14.1"/>
    </reaction>
</comment>
<comment type="similarity">
    <text evidence="4">Belongs to the cytochrome P450 family.</text>
</comment>
<evidence type="ECO:0000256" key="6">
    <source>
        <dbReference type="ARBA" id="ARBA00022617"/>
    </source>
</evidence>
<dbReference type="RefSeq" id="XP_026745136.1">
    <property type="nucleotide sequence ID" value="XM_026889335.1"/>
</dbReference>
<dbReference type="RefSeq" id="XP_026745137.1">
    <property type="nucleotide sequence ID" value="XM_026889336.1"/>
</dbReference>
<dbReference type="CDD" id="cd11056">
    <property type="entry name" value="CYP6-like"/>
    <property type="match status" value="1"/>
</dbReference>
<keyword evidence="10" id="KW-0560">Oxidoreductase</keyword>
<evidence type="ECO:0000313" key="16">
    <source>
        <dbReference type="Proteomes" id="UP000322000"/>
    </source>
</evidence>
<organism evidence="16 17">
    <name type="scientific">Trichoplusia ni</name>
    <name type="common">Cabbage looper</name>
    <dbReference type="NCBI Taxonomy" id="7111"/>
    <lineage>
        <taxon>Eukaryota</taxon>
        <taxon>Metazoa</taxon>
        <taxon>Ecdysozoa</taxon>
        <taxon>Arthropoda</taxon>
        <taxon>Hexapoda</taxon>
        <taxon>Insecta</taxon>
        <taxon>Pterygota</taxon>
        <taxon>Neoptera</taxon>
        <taxon>Endopterygota</taxon>
        <taxon>Lepidoptera</taxon>
        <taxon>Glossata</taxon>
        <taxon>Ditrysia</taxon>
        <taxon>Noctuoidea</taxon>
        <taxon>Noctuidae</taxon>
        <taxon>Plusiinae</taxon>
        <taxon>Trichoplusia</taxon>
    </lineage>
</organism>
<evidence type="ECO:0000256" key="5">
    <source>
        <dbReference type="ARBA" id="ARBA00012109"/>
    </source>
</evidence>